<dbReference type="Proteomes" id="UP001311799">
    <property type="component" value="Unassembled WGS sequence"/>
</dbReference>
<dbReference type="Gene3D" id="1.10.10.60">
    <property type="entry name" value="Homeodomain-like"/>
    <property type="match status" value="1"/>
</dbReference>
<evidence type="ECO:0000259" key="1">
    <source>
        <dbReference type="PROSITE" id="PS51998"/>
    </source>
</evidence>
<feature type="domain" description="DEK-C" evidence="1">
    <location>
        <begin position="10"/>
        <end position="68"/>
    </location>
</feature>
<dbReference type="InterPro" id="IPR014876">
    <property type="entry name" value="DEK_C"/>
</dbReference>
<dbReference type="SUPFAM" id="SSF109715">
    <property type="entry name" value="DEK C-terminal domain"/>
    <property type="match status" value="1"/>
</dbReference>
<accession>A0AAV9XV50</accession>
<sequence>MEPSIKKEIEISNEEILKHIKEIVKPENLDTLTARKVRGELEKSLNLPNDFLLHKKTEINNMIDDFISEIDGENGTKVYSNTHEYFDGPINSKVDPDYKSFQDKVQNDKISTKRKQESMMSIDEFLEKAKIINLAIEGSDTKIPITPRKFSTGSVGWHFGNKIPLPVGNDTEW</sequence>
<gene>
    <name evidence="2" type="ORF">RS030_81341</name>
</gene>
<organism evidence="2 3">
    <name type="scientific">Cryptosporidium xiaoi</name>
    <dbReference type="NCBI Taxonomy" id="659607"/>
    <lineage>
        <taxon>Eukaryota</taxon>
        <taxon>Sar</taxon>
        <taxon>Alveolata</taxon>
        <taxon>Apicomplexa</taxon>
        <taxon>Conoidasida</taxon>
        <taxon>Coccidia</taxon>
        <taxon>Eucoccidiorida</taxon>
        <taxon>Eimeriorina</taxon>
        <taxon>Cryptosporidiidae</taxon>
        <taxon>Cryptosporidium</taxon>
    </lineage>
</organism>
<dbReference type="PROSITE" id="PS51998">
    <property type="entry name" value="DEK_C"/>
    <property type="match status" value="1"/>
</dbReference>
<evidence type="ECO:0000313" key="2">
    <source>
        <dbReference type="EMBL" id="KAK6587757.1"/>
    </source>
</evidence>
<reference evidence="2 3" key="1">
    <citation type="submission" date="2023-10" db="EMBL/GenBank/DDBJ databases">
        <title>Comparative genomics analysis reveals potential genetic determinants of host preference in Cryptosporidium xiaoi.</title>
        <authorList>
            <person name="Xiao L."/>
            <person name="Li J."/>
        </authorList>
    </citation>
    <scope>NUCLEOTIDE SEQUENCE [LARGE SCALE GENOMIC DNA]</scope>
    <source>
        <strain evidence="2 3">52996</strain>
    </source>
</reference>
<dbReference type="AlphaFoldDB" id="A0AAV9XV50"/>
<name>A0AAV9XV50_9CRYT</name>
<keyword evidence="3" id="KW-1185">Reference proteome</keyword>
<proteinExistence type="predicted"/>
<dbReference type="Pfam" id="PF08766">
    <property type="entry name" value="DEK_C"/>
    <property type="match status" value="1"/>
</dbReference>
<comment type="caution">
    <text evidence="2">The sequence shown here is derived from an EMBL/GenBank/DDBJ whole genome shotgun (WGS) entry which is preliminary data.</text>
</comment>
<protein>
    <submittedName>
        <fullName evidence="2">Apicomplexan specific</fullName>
    </submittedName>
</protein>
<evidence type="ECO:0000313" key="3">
    <source>
        <dbReference type="Proteomes" id="UP001311799"/>
    </source>
</evidence>
<dbReference type="EMBL" id="JAWDEY010000036">
    <property type="protein sequence ID" value="KAK6587757.1"/>
    <property type="molecule type" value="Genomic_DNA"/>
</dbReference>